<dbReference type="EMBL" id="MU839836">
    <property type="protein sequence ID" value="KAK1753864.1"/>
    <property type="molecule type" value="Genomic_DNA"/>
</dbReference>
<keyword evidence="3" id="KW-1185">Reference proteome</keyword>
<name>A0AAJ0B8X3_9PEZI</name>
<comment type="caution">
    <text evidence="2">The sequence shown here is derived from an EMBL/GenBank/DDBJ whole genome shotgun (WGS) entry which is preliminary data.</text>
</comment>
<sequence length="639" mass="71158">MKSFLVHRRAALEKRRGNGIPTQDGQPGGILALLPVELILLIVLHLDSPADAIAVLNVCHAWRSVLLSPDIWRPLSDRLLPGLSAHLAATCPSTEAQGRGFHVMLRQRQLRRLGHFNFAILHGLRMNLNGDRENGYFTVSKRLPPKDGGVFSLDSIPALNPEAEDEHVTLLKIYSHGRIAWWPEGWSLPWCAIVDDLRTRTRRMFLFPSPALNTDPGPTRYADGIHAKGGWRTSMGELLFVMGQETVGVCVWHLERDEMREVKLPSSFERCLVAGERLLFVGRRAAELWMWTWDTNKVETIDAPGQGCYLPGVVTLGGQPQVLGFPLDSRRTGLRFRDSNINLDFILHPTDPNVLFILTYNGVDVVVYELTSGKLTDRIQLPHCHLGYRILQHSPAGSSPQYLRHERCDAYGTYCLLTTWVESYTWARSDAGSFCGGACTGSSPEFQSVIGSVCFNVYTKQFTAFVHHGISRTVRGSHLWDGMLAVITYGWTKHKDGSSSESKAFVALLNPCDGSSDTGVSLQQEHSSPVGMIALPTATSPAPLAEKVLLTTTHKDGTPLDYRLDRIAYVLDTGMPDNRRLAMLDVVEWINGDDNTLIYVSGKKYTIWGFGDEWGRQEKKGWTERWRSVVGVGRGGSKS</sequence>
<gene>
    <name evidence="2" type="ORF">QBC47DRAFT_385102</name>
</gene>
<dbReference type="SUPFAM" id="SSF81383">
    <property type="entry name" value="F-box domain"/>
    <property type="match status" value="1"/>
</dbReference>
<protein>
    <recommendedName>
        <fullName evidence="1">F-box domain-containing protein</fullName>
    </recommendedName>
</protein>
<dbReference type="CDD" id="cd09917">
    <property type="entry name" value="F-box_SF"/>
    <property type="match status" value="1"/>
</dbReference>
<accession>A0AAJ0B8X3</accession>
<proteinExistence type="predicted"/>
<organism evidence="2 3">
    <name type="scientific">Echria macrotheca</name>
    <dbReference type="NCBI Taxonomy" id="438768"/>
    <lineage>
        <taxon>Eukaryota</taxon>
        <taxon>Fungi</taxon>
        <taxon>Dikarya</taxon>
        <taxon>Ascomycota</taxon>
        <taxon>Pezizomycotina</taxon>
        <taxon>Sordariomycetes</taxon>
        <taxon>Sordariomycetidae</taxon>
        <taxon>Sordariales</taxon>
        <taxon>Schizotheciaceae</taxon>
        <taxon>Echria</taxon>
    </lineage>
</organism>
<evidence type="ECO:0000259" key="1">
    <source>
        <dbReference type="SMART" id="SM00256"/>
    </source>
</evidence>
<dbReference type="Pfam" id="PF12937">
    <property type="entry name" value="F-box-like"/>
    <property type="match status" value="1"/>
</dbReference>
<dbReference type="Gene3D" id="1.20.1280.50">
    <property type="match status" value="1"/>
</dbReference>
<dbReference type="SMART" id="SM00256">
    <property type="entry name" value="FBOX"/>
    <property type="match status" value="1"/>
</dbReference>
<feature type="domain" description="F-box" evidence="1">
    <location>
        <begin position="34"/>
        <end position="75"/>
    </location>
</feature>
<evidence type="ECO:0000313" key="3">
    <source>
        <dbReference type="Proteomes" id="UP001239445"/>
    </source>
</evidence>
<dbReference type="Proteomes" id="UP001239445">
    <property type="component" value="Unassembled WGS sequence"/>
</dbReference>
<dbReference type="InterPro" id="IPR011044">
    <property type="entry name" value="Quino_amine_DH_bsu"/>
</dbReference>
<dbReference type="InterPro" id="IPR001810">
    <property type="entry name" value="F-box_dom"/>
</dbReference>
<dbReference type="AlphaFoldDB" id="A0AAJ0B8X3"/>
<dbReference type="InterPro" id="IPR036047">
    <property type="entry name" value="F-box-like_dom_sf"/>
</dbReference>
<dbReference type="SUPFAM" id="SSF50969">
    <property type="entry name" value="YVTN repeat-like/Quinoprotein amine dehydrogenase"/>
    <property type="match status" value="1"/>
</dbReference>
<reference evidence="2" key="1">
    <citation type="submission" date="2023-06" db="EMBL/GenBank/DDBJ databases">
        <title>Genome-scale phylogeny and comparative genomics of the fungal order Sordariales.</title>
        <authorList>
            <consortium name="Lawrence Berkeley National Laboratory"/>
            <person name="Hensen N."/>
            <person name="Bonometti L."/>
            <person name="Westerberg I."/>
            <person name="Brannstrom I.O."/>
            <person name="Guillou S."/>
            <person name="Cros-Aarteil S."/>
            <person name="Calhoun S."/>
            <person name="Haridas S."/>
            <person name="Kuo A."/>
            <person name="Mondo S."/>
            <person name="Pangilinan J."/>
            <person name="Riley R."/>
            <person name="Labutti K."/>
            <person name="Andreopoulos B."/>
            <person name="Lipzen A."/>
            <person name="Chen C."/>
            <person name="Yanf M."/>
            <person name="Daum C."/>
            <person name="Ng V."/>
            <person name="Clum A."/>
            <person name="Steindorff A."/>
            <person name="Ohm R."/>
            <person name="Martin F."/>
            <person name="Silar P."/>
            <person name="Natvig D."/>
            <person name="Lalanne C."/>
            <person name="Gautier V."/>
            <person name="Ament-Velasquez S.L."/>
            <person name="Kruys A."/>
            <person name="Hutchinson M.I."/>
            <person name="Powell A.J."/>
            <person name="Barry K."/>
            <person name="Miller A.N."/>
            <person name="Grigoriev I.V."/>
            <person name="Debuchy R."/>
            <person name="Gladieux P."/>
            <person name="Thoren M.H."/>
            <person name="Johannesson H."/>
        </authorList>
    </citation>
    <scope>NUCLEOTIDE SEQUENCE</scope>
    <source>
        <strain evidence="2">PSN4</strain>
    </source>
</reference>
<evidence type="ECO:0000313" key="2">
    <source>
        <dbReference type="EMBL" id="KAK1753864.1"/>
    </source>
</evidence>